<dbReference type="SUPFAM" id="SSF49785">
    <property type="entry name" value="Galactose-binding domain-like"/>
    <property type="match status" value="1"/>
</dbReference>
<evidence type="ECO:0000313" key="12">
    <source>
        <dbReference type="Proteomes" id="UP000186917"/>
    </source>
</evidence>
<dbReference type="PANTHER" id="PTHR31490">
    <property type="entry name" value="GLYCOSYL HYDROLASE"/>
    <property type="match status" value="1"/>
</dbReference>
<dbReference type="OrthoDB" id="1032269at2"/>
<dbReference type="Proteomes" id="UP000186917">
    <property type="component" value="Unassembled WGS sequence"/>
</dbReference>
<keyword evidence="5 9" id="KW-0378">Hydrolase</keyword>
<evidence type="ECO:0000256" key="4">
    <source>
        <dbReference type="ARBA" id="ARBA00022729"/>
    </source>
</evidence>
<keyword evidence="7 9" id="KW-0326">Glycosidase</keyword>
<sequence>MKHSLLHIITGAAMLVSCASCTRMKDTGTLNTTSYSDTTATLKAATEITMGVAVDYTPMTADSRYAAVVKRDFDGVTFGYHMKHGAIVQDNGTLNFSRADDMVAASSGLIVFGHTLGWHSNQNATYLKKYAGIVVPAAAELLPANAGFESGLTGWSVFNTGNPSGTSTITTTTVSNEVHGGTTAMKVVNPTAYPGSQWRVQVSSASFPTTTGKKYTASYFVKAANAGGSIRLSLGQAPQSGSQYQGDQPIGTAWQQISFDFVAGTPNNTFLFDMGQAANTYYIDDASVKEFVAASDTATIVKKLDTALNTFITGTVTHFKSTVKAWDVVNEVVSPTGFLRTTGNSSDVLDKSASDVFFWTDFLGRDFAYKAFKYAEAADPAALLFINDYALESSSVKLDSLLLLVKELKARGAKVDGIGTQMHIAWNTTYNGIDAMMQKLAASGLLIRISELDVKANPLSRPGFVLTSVMSSYQADMYKYVIQSYKKYIPKAQQYGITIWGVTDNTSWLYKNGLEYPLLYNADYSKKPAYGGVLQGLQAQ</sequence>
<dbReference type="InterPro" id="IPR044846">
    <property type="entry name" value="GH10"/>
</dbReference>
<protein>
    <recommendedName>
        <fullName evidence="9">Beta-xylanase</fullName>
        <ecNumber evidence="9">3.2.1.8</ecNumber>
    </recommendedName>
</protein>
<evidence type="ECO:0000256" key="7">
    <source>
        <dbReference type="ARBA" id="ARBA00023295"/>
    </source>
</evidence>
<evidence type="ECO:0000256" key="3">
    <source>
        <dbReference type="ARBA" id="ARBA00022651"/>
    </source>
</evidence>
<dbReference type="Gene3D" id="3.20.20.80">
    <property type="entry name" value="Glycosidases"/>
    <property type="match status" value="1"/>
</dbReference>
<dbReference type="Gene3D" id="2.60.120.260">
    <property type="entry name" value="Galactose-binding domain-like"/>
    <property type="match status" value="1"/>
</dbReference>
<keyword evidence="12" id="KW-1185">Reference proteome</keyword>
<evidence type="ECO:0000256" key="2">
    <source>
        <dbReference type="ARBA" id="ARBA00007495"/>
    </source>
</evidence>
<dbReference type="EMBL" id="FTOR01000001">
    <property type="protein sequence ID" value="SIS63486.1"/>
    <property type="molecule type" value="Genomic_DNA"/>
</dbReference>
<evidence type="ECO:0000256" key="1">
    <source>
        <dbReference type="ARBA" id="ARBA00000681"/>
    </source>
</evidence>
<keyword evidence="8 9" id="KW-0624">Polysaccharide degradation</keyword>
<comment type="similarity">
    <text evidence="2 9">Belongs to the glycosyl hydrolase 10 (cellulase F) family.</text>
</comment>
<reference evidence="12" key="1">
    <citation type="submission" date="2017-01" db="EMBL/GenBank/DDBJ databases">
        <authorList>
            <person name="Varghese N."/>
            <person name="Submissions S."/>
        </authorList>
    </citation>
    <scope>NUCLEOTIDE SEQUENCE [LARGE SCALE GENOMIC DNA]</scope>
    <source>
        <strain evidence="12">DSM 21054</strain>
    </source>
</reference>
<dbReference type="InterPro" id="IPR017853">
    <property type="entry name" value="GH"/>
</dbReference>
<dbReference type="PROSITE" id="PS51257">
    <property type="entry name" value="PROKAR_LIPOPROTEIN"/>
    <property type="match status" value="1"/>
</dbReference>
<evidence type="ECO:0000256" key="9">
    <source>
        <dbReference type="RuleBase" id="RU361174"/>
    </source>
</evidence>
<dbReference type="EC" id="3.2.1.8" evidence="9"/>
<dbReference type="GO" id="GO:0045493">
    <property type="term" value="P:xylan catabolic process"/>
    <property type="evidence" value="ECO:0007669"/>
    <property type="project" value="UniProtKB-KW"/>
</dbReference>
<evidence type="ECO:0000256" key="5">
    <source>
        <dbReference type="ARBA" id="ARBA00022801"/>
    </source>
</evidence>
<evidence type="ECO:0000256" key="8">
    <source>
        <dbReference type="ARBA" id="ARBA00023326"/>
    </source>
</evidence>
<dbReference type="InterPro" id="IPR008979">
    <property type="entry name" value="Galactose-bd-like_sf"/>
</dbReference>
<proteinExistence type="inferred from homology"/>
<name>A0A1N7KPR5_9BACT</name>
<keyword evidence="6 9" id="KW-0119">Carbohydrate metabolism</keyword>
<dbReference type="PROSITE" id="PS51760">
    <property type="entry name" value="GH10_2"/>
    <property type="match status" value="1"/>
</dbReference>
<dbReference type="STRING" id="477680.SAMN05421788_101342"/>
<accession>A0A1N7KPR5</accession>
<evidence type="ECO:0000256" key="6">
    <source>
        <dbReference type="ARBA" id="ARBA00023277"/>
    </source>
</evidence>
<dbReference type="PRINTS" id="PR00134">
    <property type="entry name" value="GLHYDRLASE10"/>
</dbReference>
<dbReference type="SMART" id="SM00633">
    <property type="entry name" value="Glyco_10"/>
    <property type="match status" value="1"/>
</dbReference>
<feature type="domain" description="GH10" evidence="10">
    <location>
        <begin position="36"/>
        <end position="536"/>
    </location>
</feature>
<evidence type="ECO:0000259" key="10">
    <source>
        <dbReference type="PROSITE" id="PS51760"/>
    </source>
</evidence>
<dbReference type="InterPro" id="IPR001000">
    <property type="entry name" value="GH10_dom"/>
</dbReference>
<keyword evidence="3 11" id="KW-0858">Xylan degradation</keyword>
<dbReference type="RefSeq" id="WP_076375056.1">
    <property type="nucleotide sequence ID" value="NZ_AP017422.1"/>
</dbReference>
<dbReference type="Pfam" id="PF00331">
    <property type="entry name" value="Glyco_hydro_10"/>
    <property type="match status" value="2"/>
</dbReference>
<evidence type="ECO:0000313" key="11">
    <source>
        <dbReference type="EMBL" id="SIS63486.1"/>
    </source>
</evidence>
<dbReference type="SUPFAM" id="SSF51445">
    <property type="entry name" value="(Trans)glycosidases"/>
    <property type="match status" value="1"/>
</dbReference>
<keyword evidence="4" id="KW-0732">Signal</keyword>
<comment type="catalytic activity">
    <reaction evidence="1 9">
        <text>Endohydrolysis of (1-&gt;4)-beta-D-xylosidic linkages in xylans.</text>
        <dbReference type="EC" id="3.2.1.8"/>
    </reaction>
</comment>
<organism evidence="11 12">
    <name type="scientific">Filimonas lacunae</name>
    <dbReference type="NCBI Taxonomy" id="477680"/>
    <lineage>
        <taxon>Bacteria</taxon>
        <taxon>Pseudomonadati</taxon>
        <taxon>Bacteroidota</taxon>
        <taxon>Chitinophagia</taxon>
        <taxon>Chitinophagales</taxon>
        <taxon>Chitinophagaceae</taxon>
        <taxon>Filimonas</taxon>
    </lineage>
</organism>
<gene>
    <name evidence="11" type="ORF">SAMN05421788_101342</name>
</gene>
<dbReference type="PANTHER" id="PTHR31490:SF88">
    <property type="entry name" value="BETA-XYLANASE"/>
    <property type="match status" value="1"/>
</dbReference>
<dbReference type="GO" id="GO:0031176">
    <property type="term" value="F:endo-1,4-beta-xylanase activity"/>
    <property type="evidence" value="ECO:0007669"/>
    <property type="project" value="UniProtKB-EC"/>
</dbReference>
<dbReference type="AlphaFoldDB" id="A0A1N7KPR5"/>